<proteinExistence type="predicted"/>
<comment type="caution">
    <text evidence="2">The sequence shown here is derived from an EMBL/GenBank/DDBJ whole genome shotgun (WGS) entry which is preliminary data.</text>
</comment>
<gene>
    <name evidence="2" type="ORF">TNCT_361201</name>
</gene>
<feature type="region of interest" description="Disordered" evidence="1">
    <location>
        <begin position="1"/>
        <end position="44"/>
    </location>
</feature>
<dbReference type="EMBL" id="BMAO01034551">
    <property type="protein sequence ID" value="GFQ97400.1"/>
    <property type="molecule type" value="Genomic_DNA"/>
</dbReference>
<protein>
    <submittedName>
        <fullName evidence="2">Uncharacterized protein</fullName>
    </submittedName>
</protein>
<dbReference type="AlphaFoldDB" id="A0A8X6L4H1"/>
<organism evidence="2 3">
    <name type="scientific">Trichonephila clavata</name>
    <name type="common">Joro spider</name>
    <name type="synonym">Nephila clavata</name>
    <dbReference type="NCBI Taxonomy" id="2740835"/>
    <lineage>
        <taxon>Eukaryota</taxon>
        <taxon>Metazoa</taxon>
        <taxon>Ecdysozoa</taxon>
        <taxon>Arthropoda</taxon>
        <taxon>Chelicerata</taxon>
        <taxon>Arachnida</taxon>
        <taxon>Araneae</taxon>
        <taxon>Araneomorphae</taxon>
        <taxon>Entelegynae</taxon>
        <taxon>Araneoidea</taxon>
        <taxon>Nephilidae</taxon>
        <taxon>Trichonephila</taxon>
    </lineage>
</organism>
<name>A0A8X6L4H1_TRICU</name>
<evidence type="ECO:0000313" key="3">
    <source>
        <dbReference type="Proteomes" id="UP000887116"/>
    </source>
</evidence>
<keyword evidence="3" id="KW-1185">Reference proteome</keyword>
<reference evidence="2" key="1">
    <citation type="submission" date="2020-07" db="EMBL/GenBank/DDBJ databases">
        <title>Multicomponent nature underlies the extraordinary mechanical properties of spider dragline silk.</title>
        <authorList>
            <person name="Kono N."/>
            <person name="Nakamura H."/>
            <person name="Mori M."/>
            <person name="Yoshida Y."/>
            <person name="Ohtoshi R."/>
            <person name="Malay A.D."/>
            <person name="Moran D.A.P."/>
            <person name="Tomita M."/>
            <person name="Numata K."/>
            <person name="Arakawa K."/>
        </authorList>
    </citation>
    <scope>NUCLEOTIDE SEQUENCE</scope>
</reference>
<evidence type="ECO:0000256" key="1">
    <source>
        <dbReference type="SAM" id="MobiDB-lite"/>
    </source>
</evidence>
<dbReference type="Proteomes" id="UP000887116">
    <property type="component" value="Unassembled WGS sequence"/>
</dbReference>
<sequence length="126" mass="13903">MMVLCEAASTGDDTQTSDEPGSDDTKTSDEPGNDSKGNEDPKAYFDKRLKRIEACLLEITKAPKNADGQSIEIMTGDQQVKPQYQILALPKTHPLNNSKFELFWKSTHIAKSSRASSRVGPIEMKT</sequence>
<accession>A0A8X6L4H1</accession>
<evidence type="ECO:0000313" key="2">
    <source>
        <dbReference type="EMBL" id="GFQ97400.1"/>
    </source>
</evidence>